<evidence type="ECO:0000313" key="2">
    <source>
        <dbReference type="EMBL" id="ORX38842.1"/>
    </source>
</evidence>
<proteinExistence type="predicted"/>
<reference evidence="2 3" key="1">
    <citation type="submission" date="2017-03" db="EMBL/GenBank/DDBJ databases">
        <title>Widespread Adenine N6-methylation of Active Genes in Fungi.</title>
        <authorList>
            <consortium name="DOE Joint Genome Institute"/>
            <person name="Mondo S.J."/>
            <person name="Dannebaum R.O."/>
            <person name="Kuo R.C."/>
            <person name="Louie K.B."/>
            <person name="Bewick A.J."/>
            <person name="Labutti K."/>
            <person name="Haridas S."/>
            <person name="Kuo A."/>
            <person name="Salamov A."/>
            <person name="Ahrendt S.R."/>
            <person name="Lau R."/>
            <person name="Bowen B.P."/>
            <person name="Lipzen A."/>
            <person name="Sullivan W."/>
            <person name="Andreopoulos W.B."/>
            <person name="Clum A."/>
            <person name="Lindquist E."/>
            <person name="Daum C."/>
            <person name="Northen T.R."/>
            <person name="Ramamoorthy G."/>
            <person name="Schmitz R.J."/>
            <person name="Gryganskyi A."/>
            <person name="Culley D."/>
            <person name="Magnuson J."/>
            <person name="James T.Y."/>
            <person name="O'Malley M.A."/>
            <person name="Stajich J.E."/>
            <person name="Spatafora J.W."/>
            <person name="Visel A."/>
            <person name="Grigoriev I.V."/>
        </authorList>
    </citation>
    <scope>NUCLEOTIDE SEQUENCE [LARGE SCALE GENOMIC DNA]</scope>
    <source>
        <strain evidence="2 3">NRRL Y-17943</strain>
    </source>
</reference>
<protein>
    <submittedName>
        <fullName evidence="2">Uncharacterized protein</fullName>
    </submittedName>
</protein>
<gene>
    <name evidence="2" type="ORF">BD324DRAFT_293805</name>
</gene>
<accession>A0A1Y1ULI2</accession>
<organism evidence="2 3">
    <name type="scientific">Kockovaella imperatae</name>
    <dbReference type="NCBI Taxonomy" id="4999"/>
    <lineage>
        <taxon>Eukaryota</taxon>
        <taxon>Fungi</taxon>
        <taxon>Dikarya</taxon>
        <taxon>Basidiomycota</taxon>
        <taxon>Agaricomycotina</taxon>
        <taxon>Tremellomycetes</taxon>
        <taxon>Tremellales</taxon>
        <taxon>Cuniculitremaceae</taxon>
        <taxon>Kockovaella</taxon>
    </lineage>
</organism>
<dbReference type="InParanoid" id="A0A1Y1ULI2"/>
<feature type="compositionally biased region" description="Basic residues" evidence="1">
    <location>
        <begin position="70"/>
        <end position="84"/>
    </location>
</feature>
<sequence length="152" mass="17290">MQHVKSVAFALLLHRVPSEVHNSTRGEESLLTKRTVLMFAVPQCPSRPRLLVCWTIGATRRRVRPDPHHLHTHHSQTPPHRHHPATLPPHLPPIFTRASKITACLKIHLDITHLGTLWRSSSFVSDSIDFVLVSTDAGELQVSLEQQKERIR</sequence>
<feature type="region of interest" description="Disordered" evidence="1">
    <location>
        <begin position="64"/>
        <end position="86"/>
    </location>
</feature>
<dbReference type="Proteomes" id="UP000193218">
    <property type="component" value="Unassembled WGS sequence"/>
</dbReference>
<dbReference type="RefSeq" id="XP_021872705.1">
    <property type="nucleotide sequence ID" value="XM_022012399.1"/>
</dbReference>
<comment type="caution">
    <text evidence="2">The sequence shown here is derived from an EMBL/GenBank/DDBJ whole genome shotgun (WGS) entry which is preliminary data.</text>
</comment>
<name>A0A1Y1ULI2_9TREE</name>
<dbReference type="EMBL" id="NBSH01000003">
    <property type="protein sequence ID" value="ORX38842.1"/>
    <property type="molecule type" value="Genomic_DNA"/>
</dbReference>
<evidence type="ECO:0000313" key="3">
    <source>
        <dbReference type="Proteomes" id="UP000193218"/>
    </source>
</evidence>
<keyword evidence="3" id="KW-1185">Reference proteome</keyword>
<dbReference type="GeneID" id="33554207"/>
<dbReference type="AlphaFoldDB" id="A0A1Y1ULI2"/>
<evidence type="ECO:0000256" key="1">
    <source>
        <dbReference type="SAM" id="MobiDB-lite"/>
    </source>
</evidence>